<dbReference type="GO" id="GO:0061711">
    <property type="term" value="F:tRNA N(6)-L-threonylcarbamoyladenine synthase activity"/>
    <property type="evidence" value="ECO:0007669"/>
    <property type="project" value="UniProtKB-EC"/>
</dbReference>
<dbReference type="GO" id="GO:0002949">
    <property type="term" value="P:tRNA threonylcarbamoyladenosine modification"/>
    <property type="evidence" value="ECO:0007669"/>
    <property type="project" value="InterPro"/>
</dbReference>
<dbReference type="AlphaFoldDB" id="A0AAF1K5S6"/>
<evidence type="ECO:0000313" key="2">
    <source>
        <dbReference type="EMBL" id="WFR95611.1"/>
    </source>
</evidence>
<dbReference type="InterPro" id="IPR000905">
    <property type="entry name" value="Gcp-like_dom"/>
</dbReference>
<reference evidence="2 3" key="1">
    <citation type="journal article" date="2018" name="Sci. Rep.">
        <title>Rhizobium tumorigenes sp. nov., a novel plant tumorigenic bacterium isolated from cane gall tumors on thornless blackberry.</title>
        <authorList>
            <person name="Kuzmanovi N."/>
            <person name="Smalla K."/>
            <person name="Gronow S."/>
            <person name="PuBawska J."/>
        </authorList>
    </citation>
    <scope>NUCLEOTIDE SEQUENCE [LARGE SCALE GENOMIC DNA]</scope>
    <source>
        <strain evidence="2 3">1078</strain>
    </source>
</reference>
<dbReference type="Pfam" id="PF00814">
    <property type="entry name" value="TsaD"/>
    <property type="match status" value="1"/>
</dbReference>
<dbReference type="CDD" id="cd24032">
    <property type="entry name" value="ASKHA_NBD_TsaB"/>
    <property type="match status" value="1"/>
</dbReference>
<dbReference type="Proteomes" id="UP000249499">
    <property type="component" value="Chromosome"/>
</dbReference>
<dbReference type="InterPro" id="IPR043129">
    <property type="entry name" value="ATPase_NBD"/>
</dbReference>
<dbReference type="InterPro" id="IPR022496">
    <property type="entry name" value="T6A_TsaB"/>
</dbReference>
<dbReference type="KEGG" id="rtu:PR017_00190"/>
<dbReference type="EC" id="2.3.1.234" evidence="2"/>
<dbReference type="PANTHER" id="PTHR11735:SF11">
    <property type="entry name" value="TRNA THREONYLCARBAMOYLADENOSINE BIOSYNTHESIS PROTEIN TSAB"/>
    <property type="match status" value="1"/>
</dbReference>
<reference evidence="3" key="2">
    <citation type="journal article" date="2023" name="MicrobiologyOpen">
        <title>Genomics of the tumorigenes clade of the family Rhizobiaceae and description of Rhizobium rhododendri sp. nov.</title>
        <authorList>
            <person name="Kuzmanovic N."/>
            <person name="diCenzo G.C."/>
            <person name="Bunk B."/>
            <person name="Sproeer C."/>
            <person name="Fruehling A."/>
            <person name="Neumann-Schaal M."/>
            <person name="Overmann J."/>
            <person name="Smalla K."/>
        </authorList>
    </citation>
    <scope>NUCLEOTIDE SEQUENCE [LARGE SCALE GENOMIC DNA]</scope>
    <source>
        <strain evidence="3">1078</strain>
    </source>
</reference>
<feature type="domain" description="Gcp-like" evidence="1">
    <location>
        <begin position="33"/>
        <end position="129"/>
    </location>
</feature>
<keyword evidence="2" id="KW-0012">Acyltransferase</keyword>
<sequence>MIVLALDTAGIDCAAAVYDSDGDRVLSEITETIGKGHAEHLIALVDRVLDKAGLELDAVERIAVTVGPGSFTGIRVGVAAARGFALALGIPAVGVTTLEVIAAAHRPKAAGRPMLVAMDAKRGEVYLQTFGGDGMPLGEPAAVLVEDARALAVEFDGLLAGSAEPLLSSKAEDTLADAAGNVFPISDVARLGAKMLVGEKPKPLYLRGPDAKPQLGFAVARQ</sequence>
<dbReference type="PANTHER" id="PTHR11735">
    <property type="entry name" value="TRNA N6-ADENOSINE THREONYLCARBAMOYLTRANSFERASE"/>
    <property type="match status" value="1"/>
</dbReference>
<keyword evidence="2" id="KW-0808">Transferase</keyword>
<accession>A0AAF1K5S6</accession>
<gene>
    <name evidence="2" type="primary">tsaB</name>
    <name evidence="2" type="ORF">PR017_00190</name>
</gene>
<evidence type="ECO:0000259" key="1">
    <source>
        <dbReference type="Pfam" id="PF00814"/>
    </source>
</evidence>
<dbReference type="SUPFAM" id="SSF53067">
    <property type="entry name" value="Actin-like ATPase domain"/>
    <property type="match status" value="1"/>
</dbReference>
<dbReference type="RefSeq" id="WP_111216457.1">
    <property type="nucleotide sequence ID" value="NZ_CP117255.1"/>
</dbReference>
<dbReference type="GO" id="GO:0005829">
    <property type="term" value="C:cytosol"/>
    <property type="evidence" value="ECO:0007669"/>
    <property type="project" value="TreeGrafter"/>
</dbReference>
<organism evidence="2 3">
    <name type="scientific">Rhizobium tumorigenes</name>
    <dbReference type="NCBI Taxonomy" id="2041385"/>
    <lineage>
        <taxon>Bacteria</taxon>
        <taxon>Pseudomonadati</taxon>
        <taxon>Pseudomonadota</taxon>
        <taxon>Alphaproteobacteria</taxon>
        <taxon>Hyphomicrobiales</taxon>
        <taxon>Rhizobiaceae</taxon>
        <taxon>Rhizobium/Agrobacterium group</taxon>
        <taxon>Rhizobium</taxon>
    </lineage>
</organism>
<dbReference type="Gene3D" id="3.30.420.40">
    <property type="match status" value="2"/>
</dbReference>
<keyword evidence="3" id="KW-1185">Reference proteome</keyword>
<evidence type="ECO:0000313" key="3">
    <source>
        <dbReference type="Proteomes" id="UP000249499"/>
    </source>
</evidence>
<name>A0AAF1K5S6_9HYPH</name>
<dbReference type="NCBIfam" id="TIGR03725">
    <property type="entry name" value="T6A_YeaZ"/>
    <property type="match status" value="1"/>
</dbReference>
<proteinExistence type="predicted"/>
<protein>
    <submittedName>
        <fullName evidence="2">tRNA (Adenosine(37)-N6)-threonylcarbamoyltransferase complex dimerization subunit type 1 TsaB</fullName>
        <ecNumber evidence="2">2.3.1.234</ecNumber>
    </submittedName>
</protein>
<dbReference type="EMBL" id="CP117255">
    <property type="protein sequence ID" value="WFR95611.1"/>
    <property type="molecule type" value="Genomic_DNA"/>
</dbReference>